<dbReference type="RefSeq" id="WP_088385741.1">
    <property type="nucleotide sequence ID" value="NZ_NIOF01000006.1"/>
</dbReference>
<dbReference type="AlphaFoldDB" id="A0A246J895"/>
<reference evidence="1 2" key="1">
    <citation type="journal article" date="2008" name="Int. J. Syst. Evol. Microbiol.">
        <title>Description of Roseateles aquatilis sp. nov. and Roseateles terrae sp. nov., in the class Betaproteobacteria, and emended description of the genus Roseateles.</title>
        <authorList>
            <person name="Gomila M."/>
            <person name="Bowien B."/>
            <person name="Falsen E."/>
            <person name="Moore E.R."/>
            <person name="Lalucat J."/>
        </authorList>
    </citation>
    <scope>NUCLEOTIDE SEQUENCE [LARGE SCALE GENOMIC DNA]</scope>
    <source>
        <strain evidence="1 2">CCUG 48205</strain>
    </source>
</reference>
<protein>
    <submittedName>
        <fullName evidence="1">Uncharacterized protein</fullName>
    </submittedName>
</protein>
<organism evidence="1 2">
    <name type="scientific">Roseateles aquatilis</name>
    <dbReference type="NCBI Taxonomy" id="431061"/>
    <lineage>
        <taxon>Bacteria</taxon>
        <taxon>Pseudomonadati</taxon>
        <taxon>Pseudomonadota</taxon>
        <taxon>Betaproteobacteria</taxon>
        <taxon>Burkholderiales</taxon>
        <taxon>Sphaerotilaceae</taxon>
        <taxon>Roseateles</taxon>
    </lineage>
</organism>
<keyword evidence="2" id="KW-1185">Reference proteome</keyword>
<dbReference type="EMBL" id="NIOF01000006">
    <property type="protein sequence ID" value="OWQ88854.1"/>
    <property type="molecule type" value="Genomic_DNA"/>
</dbReference>
<dbReference type="Proteomes" id="UP000197468">
    <property type="component" value="Unassembled WGS sequence"/>
</dbReference>
<evidence type="ECO:0000313" key="2">
    <source>
        <dbReference type="Proteomes" id="UP000197468"/>
    </source>
</evidence>
<proteinExistence type="predicted"/>
<sequence length="259" mass="29252">MEPTYTASEHLDALKKVLAFFGASPQAGFDRDRSLAFVAASRYMRACIKAGVPCGEDPQDLVRAFLVANWDCRTPSVWRRYKRARLILPNAPLRIPVSKRPLLDWAEDGCVEMLPLEAAIAHGHIDLYRELLRCDASIKAVPSRHWVQTRRPLSVFGFISKVLPHKALMCEFRMLTAMAMGAKPLELAVFGQDVVYFQELLAYGKRIRSIPSRNWDLGRHGTPDVRSLIRCLVPNAAMRDAFLDLMEQALRGAQISKDF</sequence>
<gene>
    <name evidence="1" type="ORF">CDN99_15375</name>
</gene>
<accession>A0A246J895</accession>
<name>A0A246J895_9BURK</name>
<comment type="caution">
    <text evidence="1">The sequence shown here is derived from an EMBL/GenBank/DDBJ whole genome shotgun (WGS) entry which is preliminary data.</text>
</comment>
<evidence type="ECO:0000313" key="1">
    <source>
        <dbReference type="EMBL" id="OWQ88854.1"/>
    </source>
</evidence>